<dbReference type="InterPro" id="IPR013151">
    <property type="entry name" value="Immunoglobulin_dom"/>
</dbReference>
<comment type="function">
    <text evidence="9">Essential fertilization factor required for male fertility. Part of a conserved trimeric sperm complex with the essential fertilization factors IZUMO1 and SPACA6 which bridges sperm and oocyte membranes during fertilization by binding to IZUMO1R/JUNO on the oocyte.</text>
</comment>
<dbReference type="PANTHER" id="PTHR35670:SF1">
    <property type="entry name" value="TRANSMEMBRANE PROTEIN 81"/>
    <property type="match status" value="1"/>
</dbReference>
<feature type="chain" id="PRO_5040499455" description="Transmembrane protein 81" evidence="11">
    <location>
        <begin position="27"/>
        <end position="200"/>
    </location>
</feature>
<dbReference type="SUPFAM" id="SSF48726">
    <property type="entry name" value="Immunoglobulin"/>
    <property type="match status" value="1"/>
</dbReference>
<gene>
    <name evidence="13" type="ORF">PLEPLA_LOCUS23058</name>
</gene>
<organism evidence="13 14">
    <name type="scientific">Pleuronectes platessa</name>
    <name type="common">European plaice</name>
    <dbReference type="NCBI Taxonomy" id="8262"/>
    <lineage>
        <taxon>Eukaryota</taxon>
        <taxon>Metazoa</taxon>
        <taxon>Chordata</taxon>
        <taxon>Craniata</taxon>
        <taxon>Vertebrata</taxon>
        <taxon>Euteleostomi</taxon>
        <taxon>Actinopterygii</taxon>
        <taxon>Neopterygii</taxon>
        <taxon>Teleostei</taxon>
        <taxon>Neoteleostei</taxon>
        <taxon>Acanthomorphata</taxon>
        <taxon>Carangaria</taxon>
        <taxon>Pleuronectiformes</taxon>
        <taxon>Pleuronectoidei</taxon>
        <taxon>Pleuronectidae</taxon>
        <taxon>Pleuronectes</taxon>
    </lineage>
</organism>
<dbReference type="InterPro" id="IPR039293">
    <property type="entry name" value="TMEM81"/>
</dbReference>
<evidence type="ECO:0000256" key="3">
    <source>
        <dbReference type="ARBA" id="ARBA00022692"/>
    </source>
</evidence>
<name>A0A9N7UM90_PLEPL</name>
<keyword evidence="14" id="KW-1185">Reference proteome</keyword>
<evidence type="ECO:0000256" key="11">
    <source>
        <dbReference type="SAM" id="SignalP"/>
    </source>
</evidence>
<dbReference type="Pfam" id="PF00047">
    <property type="entry name" value="ig"/>
    <property type="match status" value="1"/>
</dbReference>
<dbReference type="InterPro" id="IPR003599">
    <property type="entry name" value="Ig_sub"/>
</dbReference>
<keyword evidence="4 11" id="KW-0732">Signal</keyword>
<evidence type="ECO:0000256" key="4">
    <source>
        <dbReference type="ARBA" id="ARBA00022729"/>
    </source>
</evidence>
<evidence type="ECO:0000256" key="8">
    <source>
        <dbReference type="ARBA" id="ARBA00023319"/>
    </source>
</evidence>
<evidence type="ECO:0000256" key="9">
    <source>
        <dbReference type="ARBA" id="ARBA00049937"/>
    </source>
</evidence>
<evidence type="ECO:0000256" key="2">
    <source>
        <dbReference type="ARBA" id="ARBA00022475"/>
    </source>
</evidence>
<reference evidence="13" key="1">
    <citation type="submission" date="2020-03" db="EMBL/GenBank/DDBJ databases">
        <authorList>
            <person name="Weist P."/>
        </authorList>
    </citation>
    <scope>NUCLEOTIDE SEQUENCE</scope>
</reference>
<dbReference type="InterPro" id="IPR007110">
    <property type="entry name" value="Ig-like_dom"/>
</dbReference>
<proteinExistence type="predicted"/>
<evidence type="ECO:0000313" key="14">
    <source>
        <dbReference type="Proteomes" id="UP001153269"/>
    </source>
</evidence>
<dbReference type="Gene3D" id="2.60.40.10">
    <property type="entry name" value="Immunoglobulins"/>
    <property type="match status" value="1"/>
</dbReference>
<evidence type="ECO:0000259" key="12">
    <source>
        <dbReference type="PROSITE" id="PS50835"/>
    </source>
</evidence>
<keyword evidence="7" id="KW-1015">Disulfide bond</keyword>
<sequence>MVLASEGLHCPLLLLLLLLLHPVGSADVEDAEEEQVEVVTDSSPCSSTCGLGFKTQTLCLLRDNQRATEEEPGSEDGTEVSEVCRVHQVTCQESWQCGLRTLTVTSGQRLEVDCLGDVMKAMGSVSWRVSWRFARGIISSDDSLFARWKPRQLHRLILDPVREEDAGTYLCDVQDGSFRRVKRAYWGVRVLPAGILDLDN</sequence>
<comment type="caution">
    <text evidence="13">The sequence shown here is derived from an EMBL/GenBank/DDBJ whole genome shotgun (WGS) entry which is preliminary data.</text>
</comment>
<feature type="domain" description="Ig-like" evidence="12">
    <location>
        <begin position="104"/>
        <end position="182"/>
    </location>
</feature>
<evidence type="ECO:0000313" key="13">
    <source>
        <dbReference type="EMBL" id="CAB1434956.1"/>
    </source>
</evidence>
<evidence type="ECO:0000256" key="6">
    <source>
        <dbReference type="ARBA" id="ARBA00023136"/>
    </source>
</evidence>
<keyword evidence="8" id="KW-0393">Immunoglobulin domain</keyword>
<dbReference type="GO" id="GO:0005886">
    <property type="term" value="C:plasma membrane"/>
    <property type="evidence" value="ECO:0007669"/>
    <property type="project" value="UniProtKB-SubCell"/>
</dbReference>
<keyword evidence="6" id="KW-0472">Membrane</keyword>
<dbReference type="Proteomes" id="UP001153269">
    <property type="component" value="Unassembled WGS sequence"/>
</dbReference>
<accession>A0A9N7UM90</accession>
<evidence type="ECO:0000256" key="1">
    <source>
        <dbReference type="ARBA" id="ARBA00004251"/>
    </source>
</evidence>
<evidence type="ECO:0000256" key="5">
    <source>
        <dbReference type="ARBA" id="ARBA00022989"/>
    </source>
</evidence>
<protein>
    <recommendedName>
        <fullName evidence="10">Transmembrane protein 81</fullName>
    </recommendedName>
</protein>
<dbReference type="InterPro" id="IPR036179">
    <property type="entry name" value="Ig-like_dom_sf"/>
</dbReference>
<dbReference type="AlphaFoldDB" id="A0A9N7UM90"/>
<keyword evidence="2" id="KW-1003">Cell membrane</keyword>
<dbReference type="PANTHER" id="PTHR35670">
    <property type="entry name" value="TRANSMEMBRANE PROTEIN 81"/>
    <property type="match status" value="1"/>
</dbReference>
<feature type="signal peptide" evidence="11">
    <location>
        <begin position="1"/>
        <end position="26"/>
    </location>
</feature>
<dbReference type="PROSITE" id="PS50835">
    <property type="entry name" value="IG_LIKE"/>
    <property type="match status" value="1"/>
</dbReference>
<evidence type="ECO:0000256" key="10">
    <source>
        <dbReference type="ARBA" id="ARBA00050022"/>
    </source>
</evidence>
<dbReference type="InterPro" id="IPR013783">
    <property type="entry name" value="Ig-like_fold"/>
</dbReference>
<dbReference type="EMBL" id="CADEAL010001716">
    <property type="protein sequence ID" value="CAB1434956.1"/>
    <property type="molecule type" value="Genomic_DNA"/>
</dbReference>
<dbReference type="SMART" id="SM00409">
    <property type="entry name" value="IG"/>
    <property type="match status" value="1"/>
</dbReference>
<keyword evidence="5" id="KW-1133">Transmembrane helix</keyword>
<comment type="subcellular location">
    <subcellularLocation>
        <location evidence="1">Cell membrane</location>
        <topology evidence="1">Single-pass type I membrane protein</topology>
    </subcellularLocation>
</comment>
<evidence type="ECO:0000256" key="7">
    <source>
        <dbReference type="ARBA" id="ARBA00023157"/>
    </source>
</evidence>
<keyword evidence="3" id="KW-0812">Transmembrane</keyword>